<dbReference type="PROSITE" id="PS50898">
    <property type="entry name" value="RBD"/>
    <property type="match status" value="1"/>
</dbReference>
<dbReference type="EC" id="2.7.11.1" evidence="2"/>
<dbReference type="Pfam" id="PF00130">
    <property type="entry name" value="C1_1"/>
    <property type="match status" value="1"/>
</dbReference>
<evidence type="ECO:0000256" key="7">
    <source>
        <dbReference type="ARBA" id="ARBA00022777"/>
    </source>
</evidence>
<dbReference type="InterPro" id="IPR000719">
    <property type="entry name" value="Prot_kinase_dom"/>
</dbReference>
<dbReference type="SUPFAM" id="SSF56112">
    <property type="entry name" value="Protein kinase-like (PK-like)"/>
    <property type="match status" value="1"/>
</dbReference>
<evidence type="ECO:0000256" key="2">
    <source>
        <dbReference type="ARBA" id="ARBA00012513"/>
    </source>
</evidence>
<dbReference type="SUPFAM" id="SSF57889">
    <property type="entry name" value="Cysteine-rich domain"/>
    <property type="match status" value="1"/>
</dbReference>
<evidence type="ECO:0000256" key="8">
    <source>
        <dbReference type="ARBA" id="ARBA00022833"/>
    </source>
</evidence>
<feature type="compositionally biased region" description="Low complexity" evidence="16">
    <location>
        <begin position="310"/>
        <end position="323"/>
    </location>
</feature>
<dbReference type="CDD" id="cd14062">
    <property type="entry name" value="STKc_Raf"/>
    <property type="match status" value="1"/>
</dbReference>
<dbReference type="GO" id="GO:0051321">
    <property type="term" value="P:meiotic cell cycle"/>
    <property type="evidence" value="ECO:0007669"/>
    <property type="project" value="UniProtKB-KW"/>
</dbReference>
<dbReference type="PANTHER" id="PTHR44329:SF262">
    <property type="entry name" value="RAF HOMOLOG SERINE_THREONINE-PROTEIN KINASE RAF"/>
    <property type="match status" value="1"/>
</dbReference>
<keyword evidence="9 15" id="KW-0067">ATP-binding</keyword>
<keyword evidence="6 15" id="KW-0547">Nucleotide-binding</keyword>
<keyword evidence="3" id="KW-0723">Serine/threonine-protein kinase</keyword>
<dbReference type="InterPro" id="IPR001245">
    <property type="entry name" value="Ser-Thr/Tyr_kinase_cat_dom"/>
</dbReference>
<evidence type="ECO:0000256" key="15">
    <source>
        <dbReference type="PROSITE-ProRule" id="PRU10141"/>
    </source>
</evidence>
<name>A0AA39H5W6_9BILA</name>
<evidence type="ECO:0000313" key="21">
    <source>
        <dbReference type="Proteomes" id="UP001175271"/>
    </source>
</evidence>
<dbReference type="SMART" id="SM00109">
    <property type="entry name" value="C1"/>
    <property type="match status" value="1"/>
</dbReference>
<evidence type="ECO:0000256" key="14">
    <source>
        <dbReference type="ARBA" id="ARBA00079172"/>
    </source>
</evidence>
<evidence type="ECO:0000313" key="20">
    <source>
        <dbReference type="EMBL" id="KAK0399801.1"/>
    </source>
</evidence>
<evidence type="ECO:0000256" key="11">
    <source>
        <dbReference type="ARBA" id="ARBA00023254"/>
    </source>
</evidence>
<dbReference type="PROSITE" id="PS50011">
    <property type="entry name" value="PROTEIN_KINASE_DOM"/>
    <property type="match status" value="1"/>
</dbReference>
<evidence type="ECO:0000256" key="5">
    <source>
        <dbReference type="ARBA" id="ARBA00022723"/>
    </source>
</evidence>
<dbReference type="InterPro" id="IPR046349">
    <property type="entry name" value="C1-like_sf"/>
</dbReference>
<dbReference type="Gene3D" id="3.30.60.20">
    <property type="match status" value="1"/>
</dbReference>
<comment type="subunit">
    <text evidence="12">Interacts with cdf-1 in a zinc-dependent manner which promotes its activity.</text>
</comment>
<evidence type="ECO:0000256" key="10">
    <source>
        <dbReference type="ARBA" id="ARBA00022943"/>
    </source>
</evidence>
<keyword evidence="4" id="KW-0808">Transferase</keyword>
<dbReference type="Pfam" id="PF07714">
    <property type="entry name" value="PK_Tyr_Ser-Thr"/>
    <property type="match status" value="1"/>
</dbReference>
<feature type="binding site" evidence="15">
    <location>
        <position position="442"/>
    </location>
    <ligand>
        <name>ATP</name>
        <dbReference type="ChEBI" id="CHEBI:30616"/>
    </ligand>
</feature>
<dbReference type="InterPro" id="IPR051681">
    <property type="entry name" value="Ser/Thr_Kinases-Pseudokinases"/>
</dbReference>
<evidence type="ECO:0000256" key="1">
    <source>
        <dbReference type="ARBA" id="ARBA00010507"/>
    </source>
</evidence>
<accession>A0AA39H5W6</accession>
<comment type="caution">
    <text evidence="20">The sequence shown here is derived from an EMBL/GenBank/DDBJ whole genome shotgun (WGS) entry which is preliminary data.</text>
</comment>
<feature type="domain" description="Protein kinase" evidence="17">
    <location>
        <begin position="415"/>
        <end position="684"/>
    </location>
</feature>
<dbReference type="Gene3D" id="1.10.510.10">
    <property type="entry name" value="Transferase(Phosphotransferase) domain 1"/>
    <property type="match status" value="1"/>
</dbReference>
<evidence type="ECO:0000259" key="17">
    <source>
        <dbReference type="PROSITE" id="PS50011"/>
    </source>
</evidence>
<dbReference type="PROSITE" id="PS00108">
    <property type="entry name" value="PROTEIN_KINASE_ST"/>
    <property type="match status" value="1"/>
</dbReference>
<evidence type="ECO:0000256" key="9">
    <source>
        <dbReference type="ARBA" id="ARBA00022840"/>
    </source>
</evidence>
<gene>
    <name evidence="20" type="ORF">QR680_003222</name>
</gene>
<keyword evidence="10" id="KW-0896">Oogenesis</keyword>
<feature type="region of interest" description="Disordered" evidence="16">
    <location>
        <begin position="248"/>
        <end position="404"/>
    </location>
</feature>
<evidence type="ECO:0000256" key="13">
    <source>
        <dbReference type="ARBA" id="ARBA00070327"/>
    </source>
</evidence>
<proteinExistence type="inferred from homology"/>
<dbReference type="GO" id="GO:0048477">
    <property type="term" value="P:oogenesis"/>
    <property type="evidence" value="ECO:0007669"/>
    <property type="project" value="UniProtKB-KW"/>
</dbReference>
<comment type="similarity">
    <text evidence="1">Belongs to the protein kinase superfamily. TKL Ser/Thr protein kinase family. RAF subfamily.</text>
</comment>
<keyword evidence="10" id="KW-0221">Differentiation</keyword>
<dbReference type="GO" id="GO:0046872">
    <property type="term" value="F:metal ion binding"/>
    <property type="evidence" value="ECO:0007669"/>
    <property type="project" value="UniProtKB-KW"/>
</dbReference>
<feature type="compositionally biased region" description="Low complexity" evidence="16">
    <location>
        <begin position="333"/>
        <end position="343"/>
    </location>
</feature>
<dbReference type="GO" id="GO:0006950">
    <property type="term" value="P:response to stress"/>
    <property type="evidence" value="ECO:0007669"/>
    <property type="project" value="UniProtKB-ARBA"/>
</dbReference>
<dbReference type="InterPro" id="IPR029071">
    <property type="entry name" value="Ubiquitin-like_domsf"/>
</dbReference>
<dbReference type="GO" id="GO:0004709">
    <property type="term" value="F:MAP kinase kinase kinase activity"/>
    <property type="evidence" value="ECO:0007669"/>
    <property type="project" value="TreeGrafter"/>
</dbReference>
<dbReference type="Proteomes" id="UP001175271">
    <property type="component" value="Unassembled WGS sequence"/>
</dbReference>
<dbReference type="SUPFAM" id="SSF54236">
    <property type="entry name" value="Ubiquitin-like"/>
    <property type="match status" value="1"/>
</dbReference>
<dbReference type="GO" id="GO:0005524">
    <property type="term" value="F:ATP binding"/>
    <property type="evidence" value="ECO:0007669"/>
    <property type="project" value="UniProtKB-UniRule"/>
</dbReference>
<dbReference type="SMART" id="SM00455">
    <property type="entry name" value="RBD"/>
    <property type="match status" value="1"/>
</dbReference>
<evidence type="ECO:0000259" key="19">
    <source>
        <dbReference type="PROSITE" id="PS50898"/>
    </source>
</evidence>
<protein>
    <recommendedName>
        <fullName evidence="13">Raf homolog serine/threonine-protein kinase</fullName>
        <ecNumber evidence="2">2.7.11.1</ecNumber>
    </recommendedName>
    <alternativeName>
        <fullName evidence="14">Abnormal cell lineage protein 45</fullName>
    </alternativeName>
</protein>
<feature type="compositionally biased region" description="Polar residues" evidence="16">
    <location>
        <begin position="187"/>
        <end position="200"/>
    </location>
</feature>
<evidence type="ECO:0000256" key="16">
    <source>
        <dbReference type="SAM" id="MobiDB-lite"/>
    </source>
</evidence>
<organism evidence="20 21">
    <name type="scientific">Steinernema hermaphroditum</name>
    <dbReference type="NCBI Taxonomy" id="289476"/>
    <lineage>
        <taxon>Eukaryota</taxon>
        <taxon>Metazoa</taxon>
        <taxon>Ecdysozoa</taxon>
        <taxon>Nematoda</taxon>
        <taxon>Chromadorea</taxon>
        <taxon>Rhabditida</taxon>
        <taxon>Tylenchina</taxon>
        <taxon>Panagrolaimomorpha</taxon>
        <taxon>Strongyloidoidea</taxon>
        <taxon>Steinernematidae</taxon>
        <taxon>Steinernema</taxon>
    </lineage>
</organism>
<dbReference type="Gene3D" id="3.30.200.20">
    <property type="entry name" value="Phosphorylase Kinase, domain 1"/>
    <property type="match status" value="1"/>
</dbReference>
<feature type="domain" description="RBD" evidence="19">
    <location>
        <begin position="11"/>
        <end position="87"/>
    </location>
</feature>
<dbReference type="InterPro" id="IPR011009">
    <property type="entry name" value="Kinase-like_dom_sf"/>
</dbReference>
<dbReference type="AlphaFoldDB" id="A0AA39H5W6"/>
<evidence type="ECO:0000256" key="3">
    <source>
        <dbReference type="ARBA" id="ARBA00022527"/>
    </source>
</evidence>
<feature type="domain" description="Phorbol-ester/DAG-type" evidence="18">
    <location>
        <begin position="96"/>
        <end position="146"/>
    </location>
</feature>
<dbReference type="EMBL" id="JAUCMV010000005">
    <property type="protein sequence ID" value="KAK0399801.1"/>
    <property type="molecule type" value="Genomic_DNA"/>
</dbReference>
<keyword evidence="7" id="KW-0418">Kinase</keyword>
<dbReference type="Pfam" id="PF02196">
    <property type="entry name" value="RBD"/>
    <property type="match status" value="1"/>
</dbReference>
<dbReference type="Gene3D" id="3.10.20.90">
    <property type="entry name" value="Phosphatidylinositol 3-kinase Catalytic Subunit, Chain A, domain 1"/>
    <property type="match status" value="1"/>
</dbReference>
<reference evidence="20" key="1">
    <citation type="submission" date="2023-06" db="EMBL/GenBank/DDBJ databases">
        <title>Genomic analysis of the entomopathogenic nematode Steinernema hermaphroditum.</title>
        <authorList>
            <person name="Schwarz E.M."/>
            <person name="Heppert J.K."/>
            <person name="Baniya A."/>
            <person name="Schwartz H.T."/>
            <person name="Tan C.-H."/>
            <person name="Antoshechkin I."/>
            <person name="Sternberg P.W."/>
            <person name="Goodrich-Blair H."/>
            <person name="Dillman A.R."/>
        </authorList>
    </citation>
    <scope>NUCLEOTIDE SEQUENCE</scope>
    <source>
        <strain evidence="20">PS9179</strain>
        <tissue evidence="20">Whole animal</tissue>
    </source>
</reference>
<feature type="region of interest" description="Disordered" evidence="16">
    <location>
        <begin position="187"/>
        <end position="230"/>
    </location>
</feature>
<dbReference type="PROSITE" id="PS50081">
    <property type="entry name" value="ZF_DAG_PE_2"/>
    <property type="match status" value="1"/>
</dbReference>
<evidence type="ECO:0000256" key="12">
    <source>
        <dbReference type="ARBA" id="ARBA00064215"/>
    </source>
</evidence>
<dbReference type="PANTHER" id="PTHR44329">
    <property type="entry name" value="SERINE/THREONINE-PROTEIN KINASE TNNI3K-RELATED"/>
    <property type="match status" value="1"/>
</dbReference>
<evidence type="ECO:0000259" key="18">
    <source>
        <dbReference type="PROSITE" id="PS50081"/>
    </source>
</evidence>
<dbReference type="PROSITE" id="PS00479">
    <property type="entry name" value="ZF_DAG_PE_1"/>
    <property type="match status" value="1"/>
</dbReference>
<dbReference type="PROSITE" id="PS00107">
    <property type="entry name" value="PROTEIN_KINASE_ATP"/>
    <property type="match status" value="1"/>
</dbReference>
<dbReference type="InterPro" id="IPR017441">
    <property type="entry name" value="Protein_kinase_ATP_BS"/>
</dbReference>
<keyword evidence="21" id="KW-1185">Reference proteome</keyword>
<feature type="compositionally biased region" description="Low complexity" evidence="16">
    <location>
        <begin position="257"/>
        <end position="275"/>
    </location>
</feature>
<keyword evidence="8" id="KW-0862">Zinc</keyword>
<dbReference type="InterPro" id="IPR008271">
    <property type="entry name" value="Ser/Thr_kinase_AS"/>
</dbReference>
<dbReference type="FunFam" id="3.30.200.20:FF:000024">
    <property type="entry name" value="B-Raf proto-oncogene serine/threonine-protein kinase"/>
    <property type="match status" value="1"/>
</dbReference>
<dbReference type="InterPro" id="IPR002219">
    <property type="entry name" value="PKC_DAG/PE"/>
</dbReference>
<evidence type="ECO:0000256" key="6">
    <source>
        <dbReference type="ARBA" id="ARBA00022741"/>
    </source>
</evidence>
<keyword evidence="5" id="KW-0479">Metal-binding</keyword>
<sequence>MNASNGDAVNSFIVLNLPFNQHSTIEVRPGVLARDAISRILEKRKITPQMCKVRDGPKQTDHQIDLAMDLESLARILKRKELWVQCDFMDVLIRIDHKMSKCSFLKMTKCDVCRKRVFWVFQGGYRCELCLFKFHEKCSSKVPTYCDLMNQIPYNQEIANRLKDVMGKIGGPNVEIAKDILESLQTVAPQQSPSGSNTRINDVRLLDSTDSASGSFNPYPRDRSSSAPNINAIRDDETLEEQVRNISRHCHPPGLQSSASSSGIASSNMISSKSGWRGQAFRHKRTITGGSTSPGPGLYPPNSRLHPHFPTASSSNSPTSTSSSPPPHAVFATTPTHLTLTPPQSAPPEKLSSQSFFRDRMRSKSPGDSGALAVNGDPEAPPRGTLAPDSEPRSTITRKRETRPAEDWDISENFTIYGDKIGSGSFGTVFQGNWFGPVAVKKLNVADPSPAQLQAFKSEVAVLKKIRHANVLLFMGTIKEPFLGIVTQWCEGSSLYKHIHINEPKVEFSMASIIEISKQIGQGMNYLHSKNIIHRDLKSNNIFLTEDNTVKIGDFGLATVKSRWSGTTPNQQPTGSVLWMAPEVIRMRDATPFSTLSDVYSYGIVLYELLTSSLPYGHTKDKDMIFFMVGRGMLKPDMGKIRSDAPKKFHSLLDQCIRFNREERKEFPQILIDLDRISQKMPKLTKSQSEPLLWSRRGRPVIHYHAASPNTPKMSHNFLY</sequence>
<dbReference type="InterPro" id="IPR003116">
    <property type="entry name" value="RBD_dom"/>
</dbReference>
<evidence type="ECO:0000256" key="4">
    <source>
        <dbReference type="ARBA" id="ARBA00022679"/>
    </source>
</evidence>
<dbReference type="CDD" id="cd20811">
    <property type="entry name" value="C1_Raf"/>
    <property type="match status" value="1"/>
</dbReference>
<dbReference type="SMART" id="SM00220">
    <property type="entry name" value="S_TKc"/>
    <property type="match status" value="1"/>
</dbReference>
<keyword evidence="11" id="KW-0469">Meiosis</keyword>